<evidence type="ECO:0000313" key="1">
    <source>
        <dbReference type="EMBL" id="GGB79176.1"/>
    </source>
</evidence>
<sequence length="875" mass="99258">MSKINHIINTPLPKSQDFDSLKAEGLAYIQQYGGKDWTNLNASDPGVTILEQVCYALTELGYCNDFSIADILTDENGKIDFESQFYLPENILTTAPVTIEDYRKYLIDGIEGVGNAVIVPHYNGGYKNYKVYLQLSETIQTNLNDKTYCISAHQYLNKCRNLCELFDEPQLLTPKTYLLSGTIEIKNGKDVQEVITTLQHLIREYIFPDVAPIGYNQLVNEGVETDTILNGPLLQRGWIPTAILGDKKDSLKAFEISALLNKISAVETVSNITFTAEGETYSQIQCKTEEILTIAINESVNNGSLQFYCKGRKVNLNTIQTPEKLHLPDDNILMGASVEKQTELPKGRYRDINSYYSIQNTFPDIYKIGPNALDNDSDSFKVAQSRQLKGYLTLFDQVIANQFSQLANVGNLFSFKNSLSGIPSQREEYYAVQDAQEKANPAYPVPYNCFSPTYYYQALYDVPHIKPLLKNNNVFDFDNAGSSQREKEVKSWQAYKNDPYNSYIWGLMQLMENEDVNLQRRNSLLDHLLARHGESPELMDAYIDGTVISGNSIKDKVIIKSLYLQNYSLLSYNRYKSYNTVAANKVSGIIPKEVPADFEEQILKGYSKDFIFNSNALDWAEKLSSRDFINYTGIELKINLLFGLKLLYRDFIANTKDEKSATNRLAFWLIKQRKGLIFLEMPLLLKELRFNIVISQNPESGSHYKTKEEVGFATVTTVENYETTIHQNHDNLSLQLDGNAIDLEAVSIDNADAKNFKSLGNSSYYFSVYTSGGTAVYNTERYANLILLFLPGFIPVLNGNDFKSRLTLFLENTLPLQCAHSTCLLDTEKLTDLIEQFSNYHNALLFNNKNLKSTKQSAENLFRFINNLNPLGDGW</sequence>
<comment type="caution">
    <text evidence="1">The sequence shown here is derived from an EMBL/GenBank/DDBJ whole genome shotgun (WGS) entry which is preliminary data.</text>
</comment>
<dbReference type="Proteomes" id="UP000615760">
    <property type="component" value="Unassembled WGS sequence"/>
</dbReference>
<proteinExistence type="predicted"/>
<dbReference type="RefSeq" id="WP_188621059.1">
    <property type="nucleotide sequence ID" value="NZ_BMJE01000004.1"/>
</dbReference>
<evidence type="ECO:0000313" key="2">
    <source>
        <dbReference type="Proteomes" id="UP000615760"/>
    </source>
</evidence>
<accession>A0ABQ1JZ52</accession>
<organism evidence="1 2">
    <name type="scientific">Flavobacterium suaedae</name>
    <dbReference type="NCBI Taxonomy" id="1767027"/>
    <lineage>
        <taxon>Bacteria</taxon>
        <taxon>Pseudomonadati</taxon>
        <taxon>Bacteroidota</taxon>
        <taxon>Flavobacteriia</taxon>
        <taxon>Flavobacteriales</taxon>
        <taxon>Flavobacteriaceae</taxon>
        <taxon>Flavobacterium</taxon>
    </lineage>
</organism>
<reference evidence="2" key="1">
    <citation type="journal article" date="2019" name="Int. J. Syst. Evol. Microbiol.">
        <title>The Global Catalogue of Microorganisms (GCM) 10K type strain sequencing project: providing services to taxonomists for standard genome sequencing and annotation.</title>
        <authorList>
            <consortium name="The Broad Institute Genomics Platform"/>
            <consortium name="The Broad Institute Genome Sequencing Center for Infectious Disease"/>
            <person name="Wu L."/>
            <person name="Ma J."/>
        </authorList>
    </citation>
    <scope>NUCLEOTIDE SEQUENCE [LARGE SCALE GENOMIC DNA]</scope>
    <source>
        <strain evidence="2">CGMCC 1.15461</strain>
    </source>
</reference>
<name>A0ABQ1JZ52_9FLAO</name>
<gene>
    <name evidence="1" type="ORF">GCM10007424_19170</name>
</gene>
<protein>
    <submittedName>
        <fullName evidence="1">Uncharacterized protein</fullName>
    </submittedName>
</protein>
<keyword evidence="2" id="KW-1185">Reference proteome</keyword>
<dbReference type="EMBL" id="BMJE01000004">
    <property type="protein sequence ID" value="GGB79176.1"/>
    <property type="molecule type" value="Genomic_DNA"/>
</dbReference>